<evidence type="ECO:0000259" key="2">
    <source>
        <dbReference type="PROSITE" id="PS50112"/>
    </source>
</evidence>
<feature type="compositionally biased region" description="Low complexity" evidence="1">
    <location>
        <begin position="388"/>
        <end position="430"/>
    </location>
</feature>
<keyword evidence="3" id="KW-0346">Stress response</keyword>
<accession>A0ABQ8XWP9</accession>
<feature type="compositionally biased region" description="Low complexity" evidence="1">
    <location>
        <begin position="455"/>
        <end position="478"/>
    </location>
</feature>
<feature type="region of interest" description="Disordered" evidence="1">
    <location>
        <begin position="168"/>
        <end position="203"/>
    </location>
</feature>
<gene>
    <name evidence="3" type="ORF">M0813_03434</name>
</gene>
<dbReference type="InterPro" id="IPR000014">
    <property type="entry name" value="PAS"/>
</dbReference>
<protein>
    <submittedName>
        <fullName evidence="3">DNAj heat shock n-terminal domain-containing protein</fullName>
    </submittedName>
</protein>
<feature type="compositionally biased region" description="Basic and acidic residues" evidence="1">
    <location>
        <begin position="330"/>
        <end position="340"/>
    </location>
</feature>
<proteinExistence type="predicted"/>
<feature type="compositionally biased region" description="Basic residues" evidence="1">
    <location>
        <begin position="350"/>
        <end position="366"/>
    </location>
</feature>
<name>A0ABQ8XWP9_9EUKA</name>
<feature type="region of interest" description="Disordered" evidence="1">
    <location>
        <begin position="442"/>
        <end position="478"/>
    </location>
</feature>
<feature type="region of interest" description="Disordered" evidence="1">
    <location>
        <begin position="316"/>
        <end position="430"/>
    </location>
</feature>
<evidence type="ECO:0000313" key="3">
    <source>
        <dbReference type="EMBL" id="KAJ6237027.1"/>
    </source>
</evidence>
<dbReference type="EMBL" id="JAOAOG010000240">
    <property type="protein sequence ID" value="KAJ6237027.1"/>
    <property type="molecule type" value="Genomic_DNA"/>
</dbReference>
<dbReference type="Proteomes" id="UP001150062">
    <property type="component" value="Unassembled WGS sequence"/>
</dbReference>
<feature type="compositionally biased region" description="Polar residues" evidence="1">
    <location>
        <begin position="239"/>
        <end position="253"/>
    </location>
</feature>
<feature type="compositionally biased region" description="Basic residues" evidence="1">
    <location>
        <begin position="373"/>
        <end position="387"/>
    </location>
</feature>
<evidence type="ECO:0000256" key="1">
    <source>
        <dbReference type="SAM" id="MobiDB-lite"/>
    </source>
</evidence>
<feature type="domain" description="PAS" evidence="2">
    <location>
        <begin position="18"/>
        <end position="63"/>
    </location>
</feature>
<comment type="caution">
    <text evidence="3">The sequence shown here is derived from an EMBL/GenBank/DDBJ whole genome shotgun (WGS) entry which is preliminary data.</text>
</comment>
<reference evidence="3" key="1">
    <citation type="submission" date="2022-08" db="EMBL/GenBank/DDBJ databases">
        <title>Novel sulfate-reducing endosymbionts in the free-living metamonad Anaeramoeba.</title>
        <authorList>
            <person name="Jerlstrom-Hultqvist J."/>
            <person name="Cepicka I."/>
            <person name="Gallot-Lavallee L."/>
            <person name="Salas-Leiva D."/>
            <person name="Curtis B.A."/>
            <person name="Zahonova K."/>
            <person name="Pipaliya S."/>
            <person name="Dacks J."/>
            <person name="Roger A.J."/>
        </authorList>
    </citation>
    <scope>NUCLEOTIDE SEQUENCE</scope>
    <source>
        <strain evidence="3">Schooner1</strain>
    </source>
</reference>
<feature type="region of interest" description="Disordered" evidence="1">
    <location>
        <begin position="234"/>
        <end position="264"/>
    </location>
</feature>
<feature type="compositionally biased region" description="Basic and acidic residues" evidence="1">
    <location>
        <begin position="183"/>
        <end position="196"/>
    </location>
</feature>
<keyword evidence="4" id="KW-1185">Reference proteome</keyword>
<evidence type="ECO:0000313" key="4">
    <source>
        <dbReference type="Proteomes" id="UP001150062"/>
    </source>
</evidence>
<sequence>MGIKYSSYKRKEFVKKKNINEFYNLIENSNHGIVMLNEKYEICLYNPEIRRLCGLSPKEITSNVGNSPVKNNKPGGQGLLSLYQPQYKISAFMLIKAIIIEINKSYTAKTIFLLQNKKNPENIFFGQSYLRRIQIEKQTLILVSFFPIKDTPFIDPYHSENEATIKKIKIKKSKESNTNNKNNTKEKNKKVKESSIQKKTKKKLRHSDRYIYLSKETNFDPRNKYQPSIIELYNDSDTDQNNNPLNDYENSNYTDDDKENSYGSWVEPLTDFENEPQKNSLHQNQNLNQTNNIQNQDQMVFLTNAFVMSKLIEFNNSNSNSSSRKKTKVFPKELNSKNDSFKGGSFNNIKKNRKNKKSNQKIKTNKKNSNSTKSKKSNQKRKTKSKTTKSQTTTNNKNNIQNKSTDNSKTNKNINHNINNTTINKTNNNNTINKNIKTVINNSNTVKNTRDNKIHSNPNNNKNNIDNNNTSNNKSTINNNVLKNRKTVKNIIYKFVINDDQKPEAYLENILPCSKEIDNIFQDYESESNSSDSQLD</sequence>
<dbReference type="PROSITE" id="PS50112">
    <property type="entry name" value="PAS"/>
    <property type="match status" value="1"/>
</dbReference>
<organism evidence="3 4">
    <name type="scientific">Anaeramoeba flamelloides</name>
    <dbReference type="NCBI Taxonomy" id="1746091"/>
    <lineage>
        <taxon>Eukaryota</taxon>
        <taxon>Metamonada</taxon>
        <taxon>Anaeramoebidae</taxon>
        <taxon>Anaeramoeba</taxon>
    </lineage>
</organism>